<sequence length="300" mass="33841">MSENGIGLELLGFLGGTAKSKEAEAQKKLDQYEYLMEKGELLTDIRFTQEIKDKGLHAYDGDVQLIMPTEESTLYKGIFGSTYLLERCYNVKITRVDRETMTVYLSYRAAQAEYRPAALEKIKKSIEAGEELEVKAIVVLCRELQNYIVVDLLGLSIPGVLPFSEWIHGYAANIKEQAVSGKIIDVKIKGYTNKSTEEEPRFLVSRRDCVKSEWIGIEERFPLHSNIIIECVEMQGKNWIGKIPGVPNISVYCFYPNRLSPTTGGPIIIKIGGQYSCFVAAIDAEKCIFRARVKDMVDRS</sequence>
<protein>
    <submittedName>
        <fullName evidence="1">Uncharacterized protein</fullName>
    </submittedName>
</protein>
<dbReference type="EMBL" id="JBBMFJ010000019">
    <property type="protein sequence ID" value="MEQ2563440.1"/>
    <property type="molecule type" value="Genomic_DNA"/>
</dbReference>
<comment type="caution">
    <text evidence="1">The sequence shown here is derived from an EMBL/GenBank/DDBJ whole genome shotgun (WGS) entry which is preliminary data.</text>
</comment>
<dbReference type="RefSeq" id="WP_349229581.1">
    <property type="nucleotide sequence ID" value="NZ_JBBMFJ010000019.1"/>
</dbReference>
<evidence type="ECO:0000313" key="1">
    <source>
        <dbReference type="EMBL" id="MEQ2563440.1"/>
    </source>
</evidence>
<dbReference type="Proteomes" id="UP001437460">
    <property type="component" value="Unassembled WGS sequence"/>
</dbReference>
<name>A0ABV1HM85_9FIRM</name>
<organism evidence="1 2">
    <name type="scientific">Ventrimonas faecis</name>
    <dbReference type="NCBI Taxonomy" id="3133170"/>
    <lineage>
        <taxon>Bacteria</taxon>
        <taxon>Bacillati</taxon>
        <taxon>Bacillota</taxon>
        <taxon>Clostridia</taxon>
        <taxon>Lachnospirales</taxon>
        <taxon>Lachnospiraceae</taxon>
        <taxon>Ventrimonas</taxon>
    </lineage>
</organism>
<reference evidence="1 2" key="1">
    <citation type="submission" date="2024-03" db="EMBL/GenBank/DDBJ databases">
        <title>Human intestinal bacterial collection.</title>
        <authorList>
            <person name="Pauvert C."/>
            <person name="Hitch T.C.A."/>
            <person name="Clavel T."/>
        </authorList>
    </citation>
    <scope>NUCLEOTIDE SEQUENCE [LARGE SCALE GENOMIC DNA]</scope>
    <source>
        <strain evidence="1 2">CLA-AP-H27</strain>
    </source>
</reference>
<proteinExistence type="predicted"/>
<keyword evidence="2" id="KW-1185">Reference proteome</keyword>
<evidence type="ECO:0000313" key="2">
    <source>
        <dbReference type="Proteomes" id="UP001437460"/>
    </source>
</evidence>
<accession>A0ABV1HM85</accession>
<gene>
    <name evidence="1" type="ORF">WMO41_09770</name>
</gene>